<dbReference type="STRING" id="1277257.G293_02195"/>
<dbReference type="AlphaFoldDB" id="A0A0G3I2G5"/>
<evidence type="ECO:0000259" key="1">
    <source>
        <dbReference type="Pfam" id="PF13274"/>
    </source>
</evidence>
<accession>A0A0G3I2G5</accession>
<protein>
    <recommendedName>
        <fullName evidence="1">Antitoxin SocA-like Panacea domain-containing protein</fullName>
    </recommendedName>
</protein>
<organism evidence="2 3">
    <name type="scientific">Candidatus Liberibacter africanus PTSAPSY</name>
    <dbReference type="NCBI Taxonomy" id="1277257"/>
    <lineage>
        <taxon>Bacteria</taxon>
        <taxon>Pseudomonadati</taxon>
        <taxon>Pseudomonadota</taxon>
        <taxon>Alphaproteobacteria</taxon>
        <taxon>Hyphomicrobiales</taxon>
        <taxon>Rhizobiaceae</taxon>
        <taxon>Liberibacter</taxon>
    </lineage>
</organism>
<dbReference type="OrthoDB" id="9799173at2"/>
<name>A0A0G3I2G5_LIBAF</name>
<dbReference type="InterPro" id="IPR025272">
    <property type="entry name" value="SocA_Panacea"/>
</dbReference>
<dbReference type="RefSeq" id="WP_052775013.1">
    <property type="nucleotide sequence ID" value="NZ_CP004021.1"/>
</dbReference>
<keyword evidence="3" id="KW-1185">Reference proteome</keyword>
<dbReference type="Pfam" id="PF13274">
    <property type="entry name" value="SocA_Panacea"/>
    <property type="match status" value="1"/>
</dbReference>
<sequence>MTQEISHDGFGIANIILEQAPNHGIKKITPMKLLKLIYIAHGWSCAFHTIPLVKELPYAWKYGPVYPKVYNKLEKYIGEPIPNLLFDKKTGEIYTLSLSESQKELIACILKYYGKLYASELSNLTHQEGSPWDITVKTTGYYTPIPLEIIKMYYQQKVKNNNSEKIKSYV</sequence>
<evidence type="ECO:0000313" key="2">
    <source>
        <dbReference type="EMBL" id="AKK20071.1"/>
    </source>
</evidence>
<dbReference type="EMBL" id="CP004021">
    <property type="protein sequence ID" value="AKK20071.1"/>
    <property type="molecule type" value="Genomic_DNA"/>
</dbReference>
<evidence type="ECO:0000313" key="3">
    <source>
        <dbReference type="Proteomes" id="UP000035503"/>
    </source>
</evidence>
<dbReference type="PATRIC" id="fig|1277257.4.peg.475"/>
<dbReference type="KEGG" id="lau:G293_02195"/>
<dbReference type="Proteomes" id="UP000035503">
    <property type="component" value="Chromosome"/>
</dbReference>
<proteinExistence type="predicted"/>
<reference evidence="2 3" key="1">
    <citation type="journal article" date="2015" name="Genome Announc.">
        <title>Complete Genome Sequence of 'Candidatus Liberibacter africanus,' a Bacterium Associated with Citrus Huanglongbing.</title>
        <authorList>
            <person name="Lin H."/>
            <person name="Pietersen G."/>
            <person name="Han C."/>
            <person name="Read D.A."/>
            <person name="Lou B."/>
            <person name="Gupta G."/>
            <person name="Civerolo E.L."/>
        </authorList>
    </citation>
    <scope>NUCLEOTIDE SEQUENCE [LARGE SCALE GENOMIC DNA]</scope>
    <source>
        <strain evidence="2 3">PTSAPSY</strain>
    </source>
</reference>
<feature type="domain" description="Antitoxin SocA-like Panacea" evidence="1">
    <location>
        <begin position="33"/>
        <end position="132"/>
    </location>
</feature>
<gene>
    <name evidence="2" type="ORF">G293_02195</name>
</gene>